<protein>
    <submittedName>
        <fullName evidence="5">Arginase</fullName>
        <ecNumber evidence="5">3.5.3.1</ecNumber>
    </submittedName>
</protein>
<evidence type="ECO:0000256" key="4">
    <source>
        <dbReference type="PROSITE-ProRule" id="PRU00742"/>
    </source>
</evidence>
<accession>A0A7Z0ER82</accession>
<keyword evidence="6" id="KW-1185">Reference proteome</keyword>
<dbReference type="GO" id="GO:0005737">
    <property type="term" value="C:cytoplasm"/>
    <property type="evidence" value="ECO:0007669"/>
    <property type="project" value="TreeGrafter"/>
</dbReference>
<dbReference type="PROSITE" id="PS51409">
    <property type="entry name" value="ARGINASE_2"/>
    <property type="match status" value="1"/>
</dbReference>
<sequence>MTMLSVPYHLDEYLPDFRLPWRGHTETVAEELPDSDLWSRMAVLHEAVAARVADEIRAGRTPTVLSGDCMVALGTVAGVQRAGVDAAVVWFDAHGDVQTMETSTSGYAGGIPLRVLAGYRPDPAMDRLGLRAIAEERLLLVDGRDLDPPEAEYLDASEVRRSAVADLGAGDLPEGPLLLHVDLDVIDPDEVPGMLFPTPGGPSGGAVVEAVHRVLDTGRVAAVSVGCTWRPDRDEDLPGGVRAKLLAALLRR</sequence>
<evidence type="ECO:0000313" key="6">
    <source>
        <dbReference type="Proteomes" id="UP000572051"/>
    </source>
</evidence>
<dbReference type="RefSeq" id="WP_246406381.1">
    <property type="nucleotide sequence ID" value="NZ_JACCFS010000001.1"/>
</dbReference>
<dbReference type="EC" id="3.5.3.1" evidence="5"/>
<comment type="caution">
    <text evidence="5">The sequence shown here is derived from an EMBL/GenBank/DDBJ whole genome shotgun (WGS) entry which is preliminary data.</text>
</comment>
<dbReference type="PRINTS" id="PR00116">
    <property type="entry name" value="ARGINASE"/>
</dbReference>
<evidence type="ECO:0000256" key="3">
    <source>
        <dbReference type="ARBA" id="ARBA00023211"/>
    </source>
</evidence>
<gene>
    <name evidence="5" type="ORF">HNR10_004690</name>
</gene>
<dbReference type="InterPro" id="IPR006035">
    <property type="entry name" value="Ureohydrolase"/>
</dbReference>
<comment type="similarity">
    <text evidence="4">Belongs to the arginase family.</text>
</comment>
<dbReference type="GO" id="GO:0004053">
    <property type="term" value="F:arginase activity"/>
    <property type="evidence" value="ECO:0007669"/>
    <property type="project" value="UniProtKB-EC"/>
</dbReference>
<proteinExistence type="inferred from homology"/>
<dbReference type="PANTHER" id="PTHR43782:SF3">
    <property type="entry name" value="ARGINASE"/>
    <property type="match status" value="1"/>
</dbReference>
<dbReference type="InterPro" id="IPR023696">
    <property type="entry name" value="Ureohydrolase_dom_sf"/>
</dbReference>
<keyword evidence="2 5" id="KW-0378">Hydrolase</keyword>
<name>A0A7Z0ER82_9ACTN</name>
<evidence type="ECO:0000256" key="1">
    <source>
        <dbReference type="ARBA" id="ARBA00022723"/>
    </source>
</evidence>
<dbReference type="AlphaFoldDB" id="A0A7Z0ER82"/>
<keyword evidence="1" id="KW-0479">Metal-binding</keyword>
<dbReference type="Proteomes" id="UP000572051">
    <property type="component" value="Unassembled WGS sequence"/>
</dbReference>
<dbReference type="PANTHER" id="PTHR43782">
    <property type="entry name" value="ARGINASE"/>
    <property type="match status" value="1"/>
</dbReference>
<keyword evidence="3" id="KW-0464">Manganese</keyword>
<reference evidence="5 6" key="1">
    <citation type="submission" date="2020-07" db="EMBL/GenBank/DDBJ databases">
        <title>Sequencing the genomes of 1000 actinobacteria strains.</title>
        <authorList>
            <person name="Klenk H.-P."/>
        </authorList>
    </citation>
    <scope>NUCLEOTIDE SEQUENCE [LARGE SCALE GENOMIC DNA]</scope>
    <source>
        <strain evidence="5 6">DSM 44442</strain>
    </source>
</reference>
<organism evidence="5 6">
    <name type="scientific">Nocardiopsis aegyptia</name>
    <dbReference type="NCBI Taxonomy" id="220378"/>
    <lineage>
        <taxon>Bacteria</taxon>
        <taxon>Bacillati</taxon>
        <taxon>Actinomycetota</taxon>
        <taxon>Actinomycetes</taxon>
        <taxon>Streptosporangiales</taxon>
        <taxon>Nocardiopsidaceae</taxon>
        <taxon>Nocardiopsis</taxon>
    </lineage>
</organism>
<dbReference type="GO" id="GO:0030145">
    <property type="term" value="F:manganese ion binding"/>
    <property type="evidence" value="ECO:0007669"/>
    <property type="project" value="TreeGrafter"/>
</dbReference>
<dbReference type="Gene3D" id="3.40.800.10">
    <property type="entry name" value="Ureohydrolase domain"/>
    <property type="match status" value="1"/>
</dbReference>
<dbReference type="Pfam" id="PF00491">
    <property type="entry name" value="Arginase"/>
    <property type="match status" value="1"/>
</dbReference>
<dbReference type="EMBL" id="JACCFS010000001">
    <property type="protein sequence ID" value="NYJ36809.1"/>
    <property type="molecule type" value="Genomic_DNA"/>
</dbReference>
<evidence type="ECO:0000313" key="5">
    <source>
        <dbReference type="EMBL" id="NYJ36809.1"/>
    </source>
</evidence>
<dbReference type="SUPFAM" id="SSF52768">
    <property type="entry name" value="Arginase/deacetylase"/>
    <property type="match status" value="1"/>
</dbReference>
<evidence type="ECO:0000256" key="2">
    <source>
        <dbReference type="ARBA" id="ARBA00022801"/>
    </source>
</evidence>